<comment type="caution">
    <text evidence="3">The sequence shown here is derived from an EMBL/GenBank/DDBJ whole genome shotgun (WGS) entry which is preliminary data.</text>
</comment>
<evidence type="ECO:0000256" key="1">
    <source>
        <dbReference type="ARBA" id="ARBA00022527"/>
    </source>
</evidence>
<dbReference type="RefSeq" id="WP_246056340.1">
    <property type="nucleotide sequence ID" value="NZ_BJLR01000011.1"/>
</dbReference>
<dbReference type="Pfam" id="PF13581">
    <property type="entry name" value="HATPase_c_2"/>
    <property type="match status" value="1"/>
</dbReference>
<organism evidence="3 4">
    <name type="scientific">Cellulomonas cellasea</name>
    <dbReference type="NCBI Taxonomy" id="43670"/>
    <lineage>
        <taxon>Bacteria</taxon>
        <taxon>Bacillati</taxon>
        <taxon>Actinomycetota</taxon>
        <taxon>Actinomycetes</taxon>
        <taxon>Micrococcales</taxon>
        <taxon>Cellulomonadaceae</taxon>
        <taxon>Cellulomonas</taxon>
    </lineage>
</organism>
<dbReference type="CDD" id="cd16936">
    <property type="entry name" value="HATPase_RsbW-like"/>
    <property type="match status" value="1"/>
</dbReference>
<evidence type="ECO:0000313" key="3">
    <source>
        <dbReference type="EMBL" id="GEA87073.1"/>
    </source>
</evidence>
<name>A0A4Y3KSV6_9CELL</name>
<evidence type="ECO:0000259" key="2">
    <source>
        <dbReference type="Pfam" id="PF13581"/>
    </source>
</evidence>
<keyword evidence="1" id="KW-0808">Transferase</keyword>
<dbReference type="PANTHER" id="PTHR35526:SF3">
    <property type="entry name" value="ANTI-SIGMA-F FACTOR RSBW"/>
    <property type="match status" value="1"/>
</dbReference>
<keyword evidence="1" id="KW-0418">Kinase</keyword>
<dbReference type="EMBL" id="BJLR01000011">
    <property type="protein sequence ID" value="GEA87073.1"/>
    <property type="molecule type" value="Genomic_DNA"/>
</dbReference>
<proteinExistence type="predicted"/>
<evidence type="ECO:0000313" key="4">
    <source>
        <dbReference type="Proteomes" id="UP000317046"/>
    </source>
</evidence>
<dbReference type="GO" id="GO:0004674">
    <property type="term" value="F:protein serine/threonine kinase activity"/>
    <property type="evidence" value="ECO:0007669"/>
    <property type="project" value="UniProtKB-KW"/>
</dbReference>
<keyword evidence="1" id="KW-0723">Serine/threonine-protein kinase</keyword>
<dbReference type="SUPFAM" id="SSF55874">
    <property type="entry name" value="ATPase domain of HSP90 chaperone/DNA topoisomerase II/histidine kinase"/>
    <property type="match status" value="1"/>
</dbReference>
<dbReference type="AlphaFoldDB" id="A0A4Y3KSV6"/>
<gene>
    <name evidence="3" type="ORF">CCE01nite_10220</name>
</gene>
<dbReference type="InterPro" id="IPR036890">
    <property type="entry name" value="HATPase_C_sf"/>
</dbReference>
<sequence length="136" mass="14388">MAPAAGGAKGASARLRVAAVPAAARETRHWAVGFVREHGARASAARTVELLVSEVVTNAVKYGAVADAIAISLRCADGAVTVRVTDDSTVRPVVRKARPSDLGGRGMELVERLAEDWGVDVDARRGKTVWFRVSLR</sequence>
<dbReference type="InterPro" id="IPR003594">
    <property type="entry name" value="HATPase_dom"/>
</dbReference>
<dbReference type="InterPro" id="IPR050267">
    <property type="entry name" value="Anti-sigma-factor_SerPK"/>
</dbReference>
<keyword evidence="4" id="KW-1185">Reference proteome</keyword>
<accession>A0A4Y3KSV6</accession>
<dbReference type="Gene3D" id="3.30.565.10">
    <property type="entry name" value="Histidine kinase-like ATPase, C-terminal domain"/>
    <property type="match status" value="1"/>
</dbReference>
<feature type="domain" description="Histidine kinase/HSP90-like ATPase" evidence="2">
    <location>
        <begin position="18"/>
        <end position="132"/>
    </location>
</feature>
<reference evidence="3" key="1">
    <citation type="submission" date="2019-06" db="EMBL/GenBank/DDBJ databases">
        <title>Whole genome shotgun sequence of Cellulomonas cellasea NBRC 3753.</title>
        <authorList>
            <person name="Hosoyama A."/>
            <person name="Uohara A."/>
            <person name="Ohji S."/>
            <person name="Ichikawa N."/>
        </authorList>
    </citation>
    <scope>NUCLEOTIDE SEQUENCE [LARGE SCALE GENOMIC DNA]</scope>
    <source>
        <strain evidence="3">NBRC 3753</strain>
    </source>
</reference>
<protein>
    <recommendedName>
        <fullName evidence="2">Histidine kinase/HSP90-like ATPase domain-containing protein</fullName>
    </recommendedName>
</protein>
<dbReference type="PANTHER" id="PTHR35526">
    <property type="entry name" value="ANTI-SIGMA-F FACTOR RSBW-RELATED"/>
    <property type="match status" value="1"/>
</dbReference>
<dbReference type="Proteomes" id="UP000317046">
    <property type="component" value="Unassembled WGS sequence"/>
</dbReference>